<keyword evidence="6 14" id="KW-0597">Phosphoprotein</keyword>
<evidence type="ECO:0000256" key="5">
    <source>
        <dbReference type="ARBA" id="ARBA00022519"/>
    </source>
</evidence>
<dbReference type="InterPro" id="IPR003594">
    <property type="entry name" value="HATPase_dom"/>
</dbReference>
<dbReference type="Pfam" id="PF02518">
    <property type="entry name" value="HATPase_c"/>
    <property type="match status" value="1"/>
</dbReference>
<dbReference type="OrthoDB" id="9797097at2"/>
<dbReference type="SMART" id="SM00448">
    <property type="entry name" value="REC"/>
    <property type="match status" value="1"/>
</dbReference>
<dbReference type="InterPro" id="IPR036890">
    <property type="entry name" value="HATPase_C_sf"/>
</dbReference>
<dbReference type="InterPro" id="IPR036641">
    <property type="entry name" value="HPT_dom_sf"/>
</dbReference>
<dbReference type="CDD" id="cd16922">
    <property type="entry name" value="HATPase_EvgS-ArcB-TorS-like"/>
    <property type="match status" value="1"/>
</dbReference>
<keyword evidence="11 15" id="KW-1133">Transmembrane helix</keyword>
<evidence type="ECO:0000256" key="13">
    <source>
        <dbReference type="PROSITE-ProRule" id="PRU00110"/>
    </source>
</evidence>
<evidence type="ECO:0000256" key="14">
    <source>
        <dbReference type="PROSITE-ProRule" id="PRU00169"/>
    </source>
</evidence>
<evidence type="ECO:0000256" key="11">
    <source>
        <dbReference type="ARBA" id="ARBA00022989"/>
    </source>
</evidence>
<dbReference type="Gene3D" id="1.20.120.160">
    <property type="entry name" value="HPT domain"/>
    <property type="match status" value="1"/>
</dbReference>
<dbReference type="SUPFAM" id="SSF55874">
    <property type="entry name" value="ATPase domain of HSP90 chaperone/DNA topoisomerase II/histidine kinase"/>
    <property type="match status" value="1"/>
</dbReference>
<dbReference type="SUPFAM" id="SSF47384">
    <property type="entry name" value="Homodimeric domain of signal transducing histidine kinase"/>
    <property type="match status" value="1"/>
</dbReference>
<dbReference type="Proteomes" id="UP000199577">
    <property type="component" value="Unassembled WGS sequence"/>
</dbReference>
<keyword evidence="20" id="KW-1185">Reference proteome</keyword>
<evidence type="ECO:0000256" key="12">
    <source>
        <dbReference type="ARBA" id="ARBA00023136"/>
    </source>
</evidence>
<keyword evidence="12 15" id="KW-0472">Membrane</keyword>
<keyword evidence="7" id="KW-0808">Transferase</keyword>
<dbReference type="Gene3D" id="3.30.565.10">
    <property type="entry name" value="Histidine kinase-like ATPase, C-terminal domain"/>
    <property type="match status" value="1"/>
</dbReference>
<feature type="domain" description="HPt" evidence="18">
    <location>
        <begin position="741"/>
        <end position="830"/>
    </location>
</feature>
<dbReference type="EC" id="2.7.13.3" evidence="3"/>
<evidence type="ECO:0000256" key="4">
    <source>
        <dbReference type="ARBA" id="ARBA00022475"/>
    </source>
</evidence>
<keyword evidence="10" id="KW-0547">Nucleotide-binding</keyword>
<dbReference type="InterPro" id="IPR003661">
    <property type="entry name" value="HisK_dim/P_dom"/>
</dbReference>
<dbReference type="InterPro" id="IPR005467">
    <property type="entry name" value="His_kinase_dom"/>
</dbReference>
<proteinExistence type="predicted"/>
<gene>
    <name evidence="19" type="ORF">SAMN05421747_106163</name>
</gene>
<comment type="subcellular location">
    <subcellularLocation>
        <location evidence="2">Cell inner membrane</location>
        <topology evidence="2">Multi-pass membrane protein</topology>
    </subcellularLocation>
</comment>
<dbReference type="SMART" id="SM00387">
    <property type="entry name" value="HATPase_c"/>
    <property type="match status" value="1"/>
</dbReference>
<dbReference type="SMART" id="SM00388">
    <property type="entry name" value="HisKA"/>
    <property type="match status" value="1"/>
</dbReference>
<reference evidence="19 20" key="1">
    <citation type="submission" date="2016-10" db="EMBL/GenBank/DDBJ databases">
        <authorList>
            <person name="de Groot N.N."/>
        </authorList>
    </citation>
    <scope>NUCLEOTIDE SEQUENCE [LARGE SCALE GENOMIC DNA]</scope>
    <source>
        <strain evidence="19 20">DSM 22900</strain>
    </source>
</reference>
<feature type="domain" description="Histidine kinase" evidence="16">
    <location>
        <begin position="364"/>
        <end position="582"/>
    </location>
</feature>
<evidence type="ECO:0000256" key="6">
    <source>
        <dbReference type="ARBA" id="ARBA00022553"/>
    </source>
</evidence>
<evidence type="ECO:0000256" key="7">
    <source>
        <dbReference type="ARBA" id="ARBA00022679"/>
    </source>
</evidence>
<evidence type="ECO:0000256" key="8">
    <source>
        <dbReference type="ARBA" id="ARBA00022692"/>
    </source>
</evidence>
<dbReference type="InterPro" id="IPR011006">
    <property type="entry name" value="CheY-like_superfamily"/>
</dbReference>
<keyword evidence="5" id="KW-0997">Cell inner membrane</keyword>
<dbReference type="SUPFAM" id="SSF52172">
    <property type="entry name" value="CheY-like"/>
    <property type="match status" value="1"/>
</dbReference>
<evidence type="ECO:0000256" key="2">
    <source>
        <dbReference type="ARBA" id="ARBA00004429"/>
    </source>
</evidence>
<dbReference type="Pfam" id="PF00072">
    <property type="entry name" value="Response_reg"/>
    <property type="match status" value="1"/>
</dbReference>
<dbReference type="CDD" id="cd17546">
    <property type="entry name" value="REC_hyHK_CKI1_RcsC-like"/>
    <property type="match status" value="1"/>
</dbReference>
<evidence type="ECO:0000256" key="15">
    <source>
        <dbReference type="SAM" id="Phobius"/>
    </source>
</evidence>
<feature type="modified residue" description="Phosphohistidine" evidence="13">
    <location>
        <position position="780"/>
    </location>
</feature>
<feature type="transmembrane region" description="Helical" evidence="15">
    <location>
        <begin position="309"/>
        <end position="331"/>
    </location>
</feature>
<evidence type="ECO:0000256" key="10">
    <source>
        <dbReference type="ARBA" id="ARBA00022840"/>
    </source>
</evidence>
<dbReference type="Gene3D" id="3.40.50.2300">
    <property type="match status" value="1"/>
</dbReference>
<dbReference type="PRINTS" id="PR00344">
    <property type="entry name" value="BCTRLSENSOR"/>
</dbReference>
<dbReference type="SUPFAM" id="SSF47226">
    <property type="entry name" value="Histidine-containing phosphotransfer domain, HPT domain"/>
    <property type="match status" value="1"/>
</dbReference>
<dbReference type="FunFam" id="3.30.565.10:FF:000010">
    <property type="entry name" value="Sensor histidine kinase RcsC"/>
    <property type="match status" value="1"/>
</dbReference>
<dbReference type="EMBL" id="FOLL01000006">
    <property type="protein sequence ID" value="SFC22723.1"/>
    <property type="molecule type" value="Genomic_DNA"/>
</dbReference>
<dbReference type="PROSITE" id="PS50109">
    <property type="entry name" value="HIS_KIN"/>
    <property type="match status" value="1"/>
</dbReference>
<dbReference type="PROSITE" id="PS50894">
    <property type="entry name" value="HPT"/>
    <property type="match status" value="1"/>
</dbReference>
<feature type="modified residue" description="4-aspartylphosphate" evidence="14">
    <location>
        <position position="654"/>
    </location>
</feature>
<dbReference type="InterPro" id="IPR001789">
    <property type="entry name" value="Sig_transdc_resp-reg_receiver"/>
</dbReference>
<dbReference type="GO" id="GO:0005886">
    <property type="term" value="C:plasma membrane"/>
    <property type="evidence" value="ECO:0007669"/>
    <property type="project" value="UniProtKB-SubCell"/>
</dbReference>
<evidence type="ECO:0000256" key="3">
    <source>
        <dbReference type="ARBA" id="ARBA00012438"/>
    </source>
</evidence>
<evidence type="ECO:0000313" key="20">
    <source>
        <dbReference type="Proteomes" id="UP000199577"/>
    </source>
</evidence>
<feature type="domain" description="Response regulatory" evidence="17">
    <location>
        <begin position="605"/>
        <end position="721"/>
    </location>
</feature>
<keyword evidence="9 19" id="KW-0418">Kinase</keyword>
<accession>A0A1I1HMN9</accession>
<evidence type="ECO:0000259" key="17">
    <source>
        <dbReference type="PROSITE" id="PS50110"/>
    </source>
</evidence>
<dbReference type="InterPro" id="IPR036097">
    <property type="entry name" value="HisK_dim/P_sf"/>
</dbReference>
<sequence length="841" mass="94522">MPTQYIQSAGSVRRKVIFVFISCVVALVLAWLIIRVAFTEMMSTVDNITTPNPKLEIVSSISRDIMRLDQLQRSQAFGGNTSYKSFSKESGAIAVSLDSLKELYEESEIQQSRIDSIKLLLRQRDKLFNAYIRVREKVVDSREFLEQLRSLSDVIYEPSADSTIVTTERKRKVITIPGDTSRITVPINNEDRGLFSRLFGSRKRQEQEQQEQVIEERRMVEEELVTIVDTIRAVQHDSTIARIDSAVQRFQKLQQQQREQFVNREMELTIASNTLISNMLSILHAVENEAMQEIQRDNQQARAVVNDSVWRIGAIILAFFIITAIMVYLILGDIRRNNAYRAALEAAKEEAEYHAAAKQRFLANMSHELRTPLQSIIGYSEQLKQERAIDDAKIDAIYQSSEHLLQIVNEILDYSRITSGKIHLNEKPFAVAGLVNNVVSVMKAQAQAKGLELEFNTRILGSGYVSGDAFRIKQILFNLLSNAIKFTDRGRVTLHVSTVVYDGKTELNIVVKDTGKGIPAGDLDRIFNDFEQSENANSGVYFGSGLGLSIVKAICDSMDGQIRVESKKGVGSVFRVNLPLKTTELLAAPETPRHQPYDTLRHGGRVWIVDDDRLILGLCKSIFAKHKVSYRAFTSPKEVLETPWDPHVKTILMDIRMPEMDGTQLNRELRRKIDTSGVKIYACTAQVLPEEQEHILAQGFDGLLLKPFREADLLQVLGVPASTAMPASPQTAEGIRPALDDDTQARGIIALYIRDTEADMADLKRCYQAGNLEGAELLLHRIAGRTAQIGADKIAFLLRKMEIDARSGELPDANEFTKGMDQLAQFIQQLQIHGSPSEVTV</sequence>
<dbReference type="PROSITE" id="PS50110">
    <property type="entry name" value="RESPONSE_REGULATORY"/>
    <property type="match status" value="1"/>
</dbReference>
<dbReference type="STRING" id="623281.SAMN05421747_106163"/>
<evidence type="ECO:0000313" key="19">
    <source>
        <dbReference type="EMBL" id="SFC22723.1"/>
    </source>
</evidence>
<dbReference type="PANTHER" id="PTHR43047">
    <property type="entry name" value="TWO-COMPONENT HISTIDINE PROTEIN KINASE"/>
    <property type="match status" value="1"/>
</dbReference>
<name>A0A1I1HMN9_9SPHI</name>
<evidence type="ECO:0000259" key="18">
    <source>
        <dbReference type="PROSITE" id="PS50894"/>
    </source>
</evidence>
<dbReference type="CDD" id="cd00082">
    <property type="entry name" value="HisKA"/>
    <property type="match status" value="1"/>
</dbReference>
<keyword evidence="10" id="KW-0067">ATP-binding</keyword>
<organism evidence="19 20">
    <name type="scientific">Parapedobacter composti</name>
    <dbReference type="NCBI Taxonomy" id="623281"/>
    <lineage>
        <taxon>Bacteria</taxon>
        <taxon>Pseudomonadati</taxon>
        <taxon>Bacteroidota</taxon>
        <taxon>Sphingobacteriia</taxon>
        <taxon>Sphingobacteriales</taxon>
        <taxon>Sphingobacteriaceae</taxon>
        <taxon>Parapedobacter</taxon>
    </lineage>
</organism>
<dbReference type="InterPro" id="IPR004358">
    <property type="entry name" value="Sig_transdc_His_kin-like_C"/>
</dbReference>
<dbReference type="AlphaFoldDB" id="A0A1I1HMN9"/>
<comment type="catalytic activity">
    <reaction evidence="1">
        <text>ATP + protein L-histidine = ADP + protein N-phospho-L-histidine.</text>
        <dbReference type="EC" id="2.7.13.3"/>
    </reaction>
</comment>
<dbReference type="GO" id="GO:0000155">
    <property type="term" value="F:phosphorelay sensor kinase activity"/>
    <property type="evidence" value="ECO:0007669"/>
    <property type="project" value="InterPro"/>
</dbReference>
<feature type="transmembrane region" description="Helical" evidence="15">
    <location>
        <begin position="16"/>
        <end position="38"/>
    </location>
</feature>
<evidence type="ECO:0000256" key="9">
    <source>
        <dbReference type="ARBA" id="ARBA00022777"/>
    </source>
</evidence>
<keyword evidence="8 15" id="KW-0812">Transmembrane</keyword>
<dbReference type="RefSeq" id="WP_090973232.1">
    <property type="nucleotide sequence ID" value="NZ_FOLL01000006.1"/>
</dbReference>
<dbReference type="Pfam" id="PF00512">
    <property type="entry name" value="HisKA"/>
    <property type="match status" value="1"/>
</dbReference>
<evidence type="ECO:0000259" key="16">
    <source>
        <dbReference type="PROSITE" id="PS50109"/>
    </source>
</evidence>
<dbReference type="InterPro" id="IPR008207">
    <property type="entry name" value="Sig_transdc_His_kin_Hpt_dom"/>
</dbReference>
<protein>
    <recommendedName>
        <fullName evidence="3">histidine kinase</fullName>
        <ecNumber evidence="3">2.7.13.3</ecNumber>
    </recommendedName>
</protein>
<dbReference type="Gene3D" id="1.10.287.130">
    <property type="match status" value="1"/>
</dbReference>
<evidence type="ECO:0000256" key="1">
    <source>
        <dbReference type="ARBA" id="ARBA00000085"/>
    </source>
</evidence>
<keyword evidence="4" id="KW-1003">Cell membrane</keyword>